<protein>
    <recommendedName>
        <fullName evidence="1">Schlafen AlbA-2 domain-containing protein</fullName>
    </recommendedName>
</protein>
<dbReference type="KEGG" id="scu:SCE1572_36335"/>
<dbReference type="Pfam" id="PF04326">
    <property type="entry name" value="SLFN_AlbA_2"/>
    <property type="match status" value="1"/>
</dbReference>
<dbReference type="PATRIC" id="fig|1254432.3.peg.8235"/>
<dbReference type="Proteomes" id="UP000014803">
    <property type="component" value="Chromosome"/>
</dbReference>
<reference evidence="2 3" key="1">
    <citation type="journal article" date="2013" name="Sci. Rep.">
        <title>Extraordinary expansion of a Sorangium cellulosum genome from an alkaline milieu.</title>
        <authorList>
            <person name="Han K."/>
            <person name="Li Z.F."/>
            <person name="Peng R."/>
            <person name="Zhu L.P."/>
            <person name="Zhou T."/>
            <person name="Wang L.G."/>
            <person name="Li S.G."/>
            <person name="Zhang X.B."/>
            <person name="Hu W."/>
            <person name="Wu Z.H."/>
            <person name="Qin N."/>
            <person name="Li Y.Z."/>
        </authorList>
    </citation>
    <scope>NUCLEOTIDE SEQUENCE [LARGE SCALE GENOMIC DNA]</scope>
    <source>
        <strain evidence="2 3">So0157-2</strain>
    </source>
</reference>
<dbReference type="HOGENOM" id="CLU_710990_0_0_7"/>
<dbReference type="eggNOG" id="COG2865">
    <property type="taxonomic scope" value="Bacteria"/>
</dbReference>
<evidence type="ECO:0000313" key="2">
    <source>
        <dbReference type="EMBL" id="AGP39480.1"/>
    </source>
</evidence>
<organism evidence="2 3">
    <name type="scientific">Sorangium cellulosum So0157-2</name>
    <dbReference type="NCBI Taxonomy" id="1254432"/>
    <lineage>
        <taxon>Bacteria</taxon>
        <taxon>Pseudomonadati</taxon>
        <taxon>Myxococcota</taxon>
        <taxon>Polyangia</taxon>
        <taxon>Polyangiales</taxon>
        <taxon>Polyangiaceae</taxon>
        <taxon>Sorangium</taxon>
    </lineage>
</organism>
<evidence type="ECO:0000259" key="1">
    <source>
        <dbReference type="Pfam" id="PF04326"/>
    </source>
</evidence>
<dbReference type="InterPro" id="IPR007421">
    <property type="entry name" value="Schlafen_AlbA_2_dom"/>
</dbReference>
<feature type="domain" description="Schlafen AlbA-2" evidence="1">
    <location>
        <begin position="30"/>
        <end position="154"/>
    </location>
</feature>
<dbReference type="EMBL" id="CP003969">
    <property type="protein sequence ID" value="AGP39480.1"/>
    <property type="molecule type" value="Genomic_DNA"/>
</dbReference>
<name>S4Y5K6_SORCE</name>
<dbReference type="AlphaFoldDB" id="S4Y5K6"/>
<dbReference type="Gene3D" id="3.30.950.30">
    <property type="entry name" value="Schlafen, AAA domain"/>
    <property type="match status" value="1"/>
</dbReference>
<evidence type="ECO:0000313" key="3">
    <source>
        <dbReference type="Proteomes" id="UP000014803"/>
    </source>
</evidence>
<dbReference type="InterPro" id="IPR038461">
    <property type="entry name" value="Schlafen_AlbA_2_dom_sf"/>
</dbReference>
<dbReference type="STRING" id="1254432.SCE1572_36335"/>
<gene>
    <name evidence="2" type="ORF">SCE1572_36335</name>
</gene>
<proteinExistence type="predicted"/>
<accession>S4Y5K6</accession>
<sequence length="401" mass="44697">MGSIVPMFNKPVTELTKEDIDALVENEVPESKVLDYKGDLPTENKDFAADVAAFANAAGGFIIFGVPEKKDADGKRTGIPASADGIPGLNSDEVIRRLEAIVRTNIDPKLSGLHWHTIPGFPKGPILILHIPRSWSAPHMLTVGESRFPSRNDRNKVWLDVREIRSAFVRSTELPALIHRFRDERLGKIIAGATPIKLKPRAKLVLHLVPFASVSEGAAIDLATWGKRPPAPLGSGGWDSKYNNDGFISYRDLNEGLIQSYLQVFRTGALETVTTLRERRPDGLTLANLWWHEEDIIDKTKAYLERYREAGLELPLIALVSLLDAKGLTVPESGMRDVSVGMYVSDRDTLLLPNVQIQDYGDDALPKLFKPAFDALWQSLGFPRSFCYDKDGIWNGEDFRW</sequence>